<dbReference type="SUPFAM" id="SSF142897">
    <property type="entry name" value="TFB5-like"/>
    <property type="match status" value="1"/>
</dbReference>
<keyword evidence="7 8" id="KW-0539">Nucleus</keyword>
<reference evidence="9" key="1">
    <citation type="submission" date="2019-12" db="EMBL/GenBank/DDBJ databases">
        <title>The sialotranscriptome of the gopher-tortoise tick, Amblyomma tuberculatum.</title>
        <authorList>
            <person name="Karim S."/>
            <person name="Andersen J."/>
            <person name="Kumar D."/>
            <person name="Adamson S."/>
            <person name="Ennen J."/>
            <person name="Qualis C.P."/>
            <person name="Ribeiro J.M.C."/>
        </authorList>
    </citation>
    <scope>NUCLEOTIDE SEQUENCE</scope>
    <source>
        <strain evidence="9">Removed</strain>
        <tissue evidence="9">Salivary glands</tissue>
    </source>
</reference>
<dbReference type="FunFam" id="3.30.70.1220:FF:000001">
    <property type="entry name" value="General transcription factor IIH subunit 5"/>
    <property type="match status" value="1"/>
</dbReference>
<dbReference type="GO" id="GO:0006367">
    <property type="term" value="P:transcription initiation at RNA polymerase II promoter"/>
    <property type="evidence" value="ECO:0007669"/>
    <property type="project" value="UniProtKB-UniRule"/>
</dbReference>
<dbReference type="GO" id="GO:0000439">
    <property type="term" value="C:transcription factor TFIIH core complex"/>
    <property type="evidence" value="ECO:0007669"/>
    <property type="project" value="UniProtKB-UniRule"/>
</dbReference>
<organism evidence="9">
    <name type="scientific">Amblyomma tuberculatum</name>
    <dbReference type="NCBI Taxonomy" id="48802"/>
    <lineage>
        <taxon>Eukaryota</taxon>
        <taxon>Metazoa</taxon>
        <taxon>Ecdysozoa</taxon>
        <taxon>Arthropoda</taxon>
        <taxon>Chelicerata</taxon>
        <taxon>Arachnida</taxon>
        <taxon>Acari</taxon>
        <taxon>Parasitiformes</taxon>
        <taxon>Ixodida</taxon>
        <taxon>Ixodoidea</taxon>
        <taxon>Ixodidae</taxon>
        <taxon>Amblyomminae</taxon>
        <taxon>Amblyomma</taxon>
    </lineage>
</organism>
<comment type="subunit">
    <text evidence="8">Component of the 7-subunit TFIIH core complex.</text>
</comment>
<evidence type="ECO:0000256" key="8">
    <source>
        <dbReference type="RuleBase" id="RU368032"/>
    </source>
</evidence>
<evidence type="ECO:0000256" key="3">
    <source>
        <dbReference type="ARBA" id="ARBA00022763"/>
    </source>
</evidence>
<keyword evidence="4 8" id="KW-0805">Transcription regulation</keyword>
<dbReference type="Pfam" id="PF06331">
    <property type="entry name" value="Tfb5"/>
    <property type="match status" value="1"/>
</dbReference>
<dbReference type="PANTHER" id="PTHR28580">
    <property type="entry name" value="GENERAL TRANSCRIPTION FACTOR IIH SUBUNIT 5"/>
    <property type="match status" value="1"/>
</dbReference>
<dbReference type="InterPro" id="IPR035935">
    <property type="entry name" value="TFB5-like_sf"/>
</dbReference>
<sequence>MVHVMKGILVECDPAMKQFLLHLDDTNALGKKFIIQDLDETHVFITAEILDTLQNKIDDIMDQISFPLTEK</sequence>
<keyword evidence="6 8" id="KW-0234">DNA repair</keyword>
<dbReference type="Gene3D" id="3.30.70.1220">
    <property type="entry name" value="TFB5-like"/>
    <property type="match status" value="1"/>
</dbReference>
<keyword evidence="5 8" id="KW-0804">Transcription</keyword>
<evidence type="ECO:0000256" key="5">
    <source>
        <dbReference type="ARBA" id="ARBA00023163"/>
    </source>
</evidence>
<dbReference type="GO" id="GO:0005675">
    <property type="term" value="C:transcription factor TFIIH holo complex"/>
    <property type="evidence" value="ECO:0007669"/>
    <property type="project" value="TreeGrafter"/>
</dbReference>
<comment type="subcellular location">
    <subcellularLocation>
        <location evidence="1 8">Nucleus</location>
    </subcellularLocation>
</comment>
<dbReference type="AlphaFoldDB" id="A0A6M2E376"/>
<dbReference type="SMART" id="SM01395">
    <property type="entry name" value="Tbf5"/>
    <property type="match status" value="1"/>
</dbReference>
<evidence type="ECO:0000256" key="6">
    <source>
        <dbReference type="ARBA" id="ARBA00023204"/>
    </source>
</evidence>
<dbReference type="GO" id="GO:0006294">
    <property type="term" value="P:nucleotide-excision repair, preincision complex assembly"/>
    <property type="evidence" value="ECO:0007669"/>
    <property type="project" value="TreeGrafter"/>
</dbReference>
<keyword evidence="3 8" id="KW-0227">DNA damage</keyword>
<comment type="function">
    <text evidence="8">In NER, TFIIH acts by opening DNA around the lesion to allow the excision of the damaged oligonucleotide and its replacement by a new DNA fragment. In transcription, TFIIH has an essential role in transcription initiation. When the pre-initiation complex (PIC) has been established, TFIIH is required for promoter opening and promoter escape.</text>
</comment>
<evidence type="ECO:0000313" key="9">
    <source>
        <dbReference type="EMBL" id="NOV51968.1"/>
    </source>
</evidence>
<dbReference type="EMBL" id="GIDH01000025">
    <property type="protein sequence ID" value="NOV51968.1"/>
    <property type="molecule type" value="Transcribed_RNA"/>
</dbReference>
<protein>
    <recommendedName>
        <fullName evidence="8">General transcription and DNA repair factor IIH subunit TFB5</fullName>
    </recommendedName>
</protein>
<proteinExistence type="inferred from homology"/>
<evidence type="ECO:0000256" key="4">
    <source>
        <dbReference type="ARBA" id="ARBA00023015"/>
    </source>
</evidence>
<dbReference type="PANTHER" id="PTHR28580:SF1">
    <property type="entry name" value="GENERAL TRANSCRIPTION FACTOR IIH SUBUNIT 5"/>
    <property type="match status" value="1"/>
</dbReference>
<comment type="similarity">
    <text evidence="2 8">Belongs to the TFB5 family.</text>
</comment>
<name>A0A6M2E376_9ACAR</name>
<evidence type="ECO:0000256" key="2">
    <source>
        <dbReference type="ARBA" id="ARBA00007470"/>
    </source>
</evidence>
<accession>A0A6M2E376</accession>
<evidence type="ECO:0000256" key="1">
    <source>
        <dbReference type="ARBA" id="ARBA00004123"/>
    </source>
</evidence>
<evidence type="ECO:0000256" key="7">
    <source>
        <dbReference type="ARBA" id="ARBA00023242"/>
    </source>
</evidence>
<dbReference type="InterPro" id="IPR009400">
    <property type="entry name" value="TFIIH_TTDA/Tfb5"/>
</dbReference>